<proteinExistence type="predicted"/>
<name>E1YLP1_9BACT</name>
<keyword evidence="1" id="KW-1133">Transmembrane helix</keyword>
<sequence length="110" mass="12327">MNSGGKKDYGKKFAKRVSEKETLKIKAREESDLNTITWSGMLGIIGWSIIIPMMLGLAAGMWIDKHYPSNYSWTIMLMFGGLGAGCFNAYLWVKNTIEGKKKKSRGNDQS</sequence>
<dbReference type="Pfam" id="PF09527">
    <property type="entry name" value="ATPase_gene1"/>
    <property type="match status" value="1"/>
</dbReference>
<organism evidence="2">
    <name type="scientific">uncultured Desulfobacterium sp</name>
    <dbReference type="NCBI Taxonomy" id="201089"/>
    <lineage>
        <taxon>Bacteria</taxon>
        <taxon>Pseudomonadati</taxon>
        <taxon>Thermodesulfobacteriota</taxon>
        <taxon>Desulfobacteria</taxon>
        <taxon>Desulfobacterales</taxon>
        <taxon>Desulfobacteriaceae</taxon>
        <taxon>Desulfobacterium</taxon>
        <taxon>environmental samples</taxon>
    </lineage>
</organism>
<keyword evidence="1" id="KW-0812">Transmembrane</keyword>
<evidence type="ECO:0008006" key="3">
    <source>
        <dbReference type="Google" id="ProtNLM"/>
    </source>
</evidence>
<accession>E1YLP1</accession>
<feature type="transmembrane region" description="Helical" evidence="1">
    <location>
        <begin position="71"/>
        <end position="93"/>
    </location>
</feature>
<dbReference type="EMBL" id="FR695877">
    <property type="protein sequence ID" value="CBX31024.1"/>
    <property type="molecule type" value="Genomic_DNA"/>
</dbReference>
<gene>
    <name evidence="2" type="ORF">N47_E45360</name>
</gene>
<protein>
    <recommendedName>
        <fullName evidence="3">ATP synthase protein I</fullName>
    </recommendedName>
</protein>
<dbReference type="AlphaFoldDB" id="E1YLP1"/>
<reference evidence="2" key="1">
    <citation type="journal article" date="2011" name="Environ. Microbiol.">
        <title>Genomic insights into the metabolic potential of the polycyclic aromatic hydrocarbon degrading sulfate-reducing Deltaproteobacterium N47.</title>
        <authorList>
            <person name="Bergmann F."/>
            <person name="Selesi D."/>
            <person name="Weinmaier T."/>
            <person name="Tischler P."/>
            <person name="Rattei T."/>
            <person name="Meckenstock R.U."/>
        </authorList>
    </citation>
    <scope>NUCLEOTIDE SEQUENCE</scope>
</reference>
<keyword evidence="1" id="KW-0472">Membrane</keyword>
<dbReference type="InterPro" id="IPR032820">
    <property type="entry name" value="ATPase_put"/>
</dbReference>
<evidence type="ECO:0000313" key="2">
    <source>
        <dbReference type="EMBL" id="CBX31024.1"/>
    </source>
</evidence>
<evidence type="ECO:0000256" key="1">
    <source>
        <dbReference type="SAM" id="Phobius"/>
    </source>
</evidence>
<dbReference type="InterPro" id="IPR011744">
    <property type="entry name" value="ATPase_gene1"/>
</dbReference>
<feature type="transmembrane region" description="Helical" evidence="1">
    <location>
        <begin position="36"/>
        <end position="59"/>
    </location>
</feature>
<dbReference type="NCBIfam" id="TIGR02230">
    <property type="entry name" value="ATPase_gene1"/>
    <property type="match status" value="1"/>
</dbReference>